<reference evidence="1 2" key="1">
    <citation type="submission" date="2024-09" db="EMBL/GenBank/DDBJ databases">
        <authorList>
            <person name="Sun Q."/>
            <person name="Mori K."/>
        </authorList>
    </citation>
    <scope>NUCLEOTIDE SEQUENCE [LARGE SCALE GENOMIC DNA]</scope>
    <source>
        <strain evidence="1 2">CGMCC 1.9126</strain>
    </source>
</reference>
<gene>
    <name evidence="1" type="ORF">ACFFHF_12250</name>
</gene>
<organism evidence="1 2">
    <name type="scientific">Robertmurraya beringensis</name>
    <dbReference type="NCBI Taxonomy" id="641660"/>
    <lineage>
        <taxon>Bacteria</taxon>
        <taxon>Bacillati</taxon>
        <taxon>Bacillota</taxon>
        <taxon>Bacilli</taxon>
        <taxon>Bacillales</taxon>
        <taxon>Bacillaceae</taxon>
        <taxon>Robertmurraya</taxon>
    </lineage>
</organism>
<sequence length="260" mass="30178">MKFNLIQNSFSTILLDAIQFFPQDLSKQAESHGLLFGISNDDIIECEYVFPVGNVRRRTENEISPDRTIDNAIQTARQIVSTSNNIGTYHSHPYAERFPEWADPSNMDVSFAKFLKEPFMVIIAITRNSDEEKPLDLWYSDYDAVEFTYDKNAQGHDAPNMKKLNRKSQSICGEFKKYTFELRGYHFDGKSLSDVMLYSSEAEMLMGLLDEEINLSNLSSDSVYSLRKIEFNLRLINQSDKANKNYEYHIEKIKRNMVQK</sequence>
<accession>A0ABV6KVU3</accession>
<name>A0ABV6KVU3_9BACI</name>
<comment type="caution">
    <text evidence="1">The sequence shown here is derived from an EMBL/GenBank/DDBJ whole genome shotgun (WGS) entry which is preliminary data.</text>
</comment>
<evidence type="ECO:0008006" key="3">
    <source>
        <dbReference type="Google" id="ProtNLM"/>
    </source>
</evidence>
<dbReference type="Proteomes" id="UP001589738">
    <property type="component" value="Unassembled WGS sequence"/>
</dbReference>
<dbReference type="SUPFAM" id="SSF102712">
    <property type="entry name" value="JAB1/MPN domain"/>
    <property type="match status" value="1"/>
</dbReference>
<keyword evidence="2" id="KW-1185">Reference proteome</keyword>
<dbReference type="EMBL" id="JBHLUU010000080">
    <property type="protein sequence ID" value="MFC0476008.1"/>
    <property type="molecule type" value="Genomic_DNA"/>
</dbReference>
<dbReference type="Gene3D" id="3.40.140.10">
    <property type="entry name" value="Cytidine Deaminase, domain 2"/>
    <property type="match status" value="1"/>
</dbReference>
<evidence type="ECO:0000313" key="2">
    <source>
        <dbReference type="Proteomes" id="UP001589738"/>
    </source>
</evidence>
<dbReference type="RefSeq" id="WP_377058258.1">
    <property type="nucleotide sequence ID" value="NZ_JBHLUU010000080.1"/>
</dbReference>
<protein>
    <recommendedName>
        <fullName evidence="3">JAB domain-containing protein</fullName>
    </recommendedName>
</protein>
<evidence type="ECO:0000313" key="1">
    <source>
        <dbReference type="EMBL" id="MFC0476008.1"/>
    </source>
</evidence>
<proteinExistence type="predicted"/>